<evidence type="ECO:0000313" key="2">
    <source>
        <dbReference type="Proteomes" id="UP000180246"/>
    </source>
</evidence>
<protein>
    <submittedName>
        <fullName evidence="1">Uncharacterized protein</fullName>
    </submittedName>
</protein>
<comment type="caution">
    <text evidence="1">The sequence shown here is derived from an EMBL/GenBank/DDBJ whole genome shotgun (WGS) entry which is preliminary data.</text>
</comment>
<evidence type="ECO:0000313" key="1">
    <source>
        <dbReference type="EMBL" id="OIJ43770.1"/>
    </source>
</evidence>
<proteinExistence type="predicted"/>
<name>A0A1S2NG69_9BURK</name>
<gene>
    <name evidence="1" type="ORF">LO55_5003</name>
</gene>
<sequence length="132" mass="14135">MGMATNNGTGMSIDRELLELAAQAYFGADGFEWNACAGSAGCIQFIPPGRRGYVNWEPLTDDGDALRLAVKLQLTVCNEHVSAGVAYCTQDDITLAEERSGSNETKVIDADFAATRRAITLAAAEIGRMESR</sequence>
<reference evidence="1 2" key="1">
    <citation type="submission" date="2014-10" db="EMBL/GenBank/DDBJ databases">
        <authorList>
            <person name="Seo M.-J."/>
            <person name="Seok Y.J."/>
            <person name="Cha I.-T."/>
        </authorList>
    </citation>
    <scope>NUCLEOTIDE SEQUENCE [LARGE SCALE GENOMIC DNA]</scope>
    <source>
        <strain evidence="1 2">NEU</strain>
    </source>
</reference>
<organism evidence="1 2">
    <name type="scientific">Massilia timonae</name>
    <dbReference type="NCBI Taxonomy" id="47229"/>
    <lineage>
        <taxon>Bacteria</taxon>
        <taxon>Pseudomonadati</taxon>
        <taxon>Pseudomonadota</taxon>
        <taxon>Betaproteobacteria</taxon>
        <taxon>Burkholderiales</taxon>
        <taxon>Oxalobacteraceae</taxon>
        <taxon>Telluria group</taxon>
        <taxon>Massilia</taxon>
    </lineage>
</organism>
<dbReference type="EMBL" id="JRYB01000001">
    <property type="protein sequence ID" value="OIJ43770.1"/>
    <property type="molecule type" value="Genomic_DNA"/>
</dbReference>
<dbReference type="AlphaFoldDB" id="A0A1S2NG69"/>
<dbReference type="Proteomes" id="UP000180246">
    <property type="component" value="Unassembled WGS sequence"/>
</dbReference>
<accession>A0A1S2NG69</accession>